<keyword evidence="6 9" id="KW-1133">Transmembrane helix</keyword>
<evidence type="ECO:0000256" key="4">
    <source>
        <dbReference type="ARBA" id="ARBA00022519"/>
    </source>
</evidence>
<evidence type="ECO:0000256" key="5">
    <source>
        <dbReference type="ARBA" id="ARBA00022692"/>
    </source>
</evidence>
<feature type="transmembrane region" description="Helical" evidence="9">
    <location>
        <begin position="20"/>
        <end position="42"/>
    </location>
</feature>
<comment type="subunit">
    <text evidence="9">The complex comprises the extracytoplasmic solute receptor protein and the two transmembrane proteins.</text>
</comment>
<dbReference type="AlphaFoldDB" id="A0A1M6YRB8"/>
<keyword evidence="2 9" id="KW-0813">Transport</keyword>
<evidence type="ECO:0000256" key="8">
    <source>
        <dbReference type="ARBA" id="ARBA00038436"/>
    </source>
</evidence>
<dbReference type="PANTHER" id="PTHR35011">
    <property type="entry name" value="2,3-DIKETO-L-GULONATE TRAP TRANSPORTER SMALL PERMEASE PROTEIN YIAM"/>
    <property type="match status" value="1"/>
</dbReference>
<dbReference type="GO" id="GO:0022857">
    <property type="term" value="F:transmembrane transporter activity"/>
    <property type="evidence" value="ECO:0007669"/>
    <property type="project" value="UniProtKB-UniRule"/>
</dbReference>
<evidence type="ECO:0000256" key="7">
    <source>
        <dbReference type="ARBA" id="ARBA00023136"/>
    </source>
</evidence>
<evidence type="ECO:0000259" key="10">
    <source>
        <dbReference type="Pfam" id="PF04290"/>
    </source>
</evidence>
<dbReference type="OrthoDB" id="2877624at2"/>
<dbReference type="STRING" id="735517.SAMN05444272_0005"/>
<reference evidence="11 12" key="1">
    <citation type="submission" date="2016-11" db="EMBL/GenBank/DDBJ databases">
        <authorList>
            <person name="Jaros S."/>
            <person name="Januszkiewicz K."/>
            <person name="Wedrychowicz H."/>
        </authorList>
    </citation>
    <scope>NUCLEOTIDE SEQUENCE [LARGE SCALE GENOMIC DNA]</scope>
    <source>
        <strain evidence="11 12">DSM 22153</strain>
    </source>
</reference>
<dbReference type="PANTHER" id="PTHR35011:SF10">
    <property type="entry name" value="TRAP TRANSPORTER SMALL PERMEASE PROTEIN"/>
    <property type="match status" value="1"/>
</dbReference>
<evidence type="ECO:0000256" key="2">
    <source>
        <dbReference type="ARBA" id="ARBA00022448"/>
    </source>
</evidence>
<proteinExistence type="inferred from homology"/>
<sequence>MRNHSDRWSTDLDRTTYCLAIIGGLCLLAIVAIVSAGVVARYAFGSPLLGVNEIVQLTAVALVMSALPYCTFREEHVAVDVFETMLGRWGRFAGDILTRLLSASILSVLTYRAVLKALDAWKWGDATNMLRMPIWPFYTILALGAGLCVLVFVFQLVLILFVRGAK</sequence>
<dbReference type="Pfam" id="PF04290">
    <property type="entry name" value="DctQ"/>
    <property type="match status" value="1"/>
</dbReference>
<evidence type="ECO:0000256" key="6">
    <source>
        <dbReference type="ARBA" id="ARBA00022989"/>
    </source>
</evidence>
<protein>
    <recommendedName>
        <fullName evidence="9">TRAP transporter small permease protein</fullName>
    </recommendedName>
</protein>
<evidence type="ECO:0000256" key="9">
    <source>
        <dbReference type="RuleBase" id="RU369079"/>
    </source>
</evidence>
<comment type="similarity">
    <text evidence="8 9">Belongs to the TRAP transporter small permease family.</text>
</comment>
<evidence type="ECO:0000313" key="12">
    <source>
        <dbReference type="Proteomes" id="UP000186002"/>
    </source>
</evidence>
<keyword evidence="4 9" id="KW-0997">Cell inner membrane</keyword>
<feature type="transmembrane region" description="Helical" evidence="9">
    <location>
        <begin position="134"/>
        <end position="162"/>
    </location>
</feature>
<keyword evidence="5 9" id="KW-0812">Transmembrane</keyword>
<feature type="transmembrane region" description="Helical" evidence="9">
    <location>
        <begin position="92"/>
        <end position="114"/>
    </location>
</feature>
<comment type="subcellular location">
    <subcellularLocation>
        <location evidence="1 9">Cell inner membrane</location>
        <topology evidence="1 9">Multi-pass membrane protein</topology>
    </subcellularLocation>
</comment>
<gene>
    <name evidence="11" type="ORF">SAMN05444272_0005</name>
</gene>
<keyword evidence="12" id="KW-1185">Reference proteome</keyword>
<evidence type="ECO:0000313" key="11">
    <source>
        <dbReference type="EMBL" id="SHL20767.1"/>
    </source>
</evidence>
<dbReference type="InterPro" id="IPR007387">
    <property type="entry name" value="TRAP_DctQ"/>
</dbReference>
<comment type="function">
    <text evidence="9">Part of the tripartite ATP-independent periplasmic (TRAP) transport system.</text>
</comment>
<accession>A0A1M6YRB8</accession>
<organism evidence="11 12">
    <name type="scientific">Roseibium suaedae</name>
    <dbReference type="NCBI Taxonomy" id="735517"/>
    <lineage>
        <taxon>Bacteria</taxon>
        <taxon>Pseudomonadati</taxon>
        <taxon>Pseudomonadota</taxon>
        <taxon>Alphaproteobacteria</taxon>
        <taxon>Hyphomicrobiales</taxon>
        <taxon>Stappiaceae</taxon>
        <taxon>Roseibium</taxon>
    </lineage>
</organism>
<dbReference type="Proteomes" id="UP000186002">
    <property type="component" value="Unassembled WGS sequence"/>
</dbReference>
<name>A0A1M6YRB8_9HYPH</name>
<evidence type="ECO:0000256" key="3">
    <source>
        <dbReference type="ARBA" id="ARBA00022475"/>
    </source>
</evidence>
<dbReference type="GO" id="GO:0005886">
    <property type="term" value="C:plasma membrane"/>
    <property type="evidence" value="ECO:0007669"/>
    <property type="project" value="UniProtKB-SubCell"/>
</dbReference>
<dbReference type="GO" id="GO:0015740">
    <property type="term" value="P:C4-dicarboxylate transport"/>
    <property type="evidence" value="ECO:0007669"/>
    <property type="project" value="TreeGrafter"/>
</dbReference>
<feature type="domain" description="Tripartite ATP-independent periplasmic transporters DctQ component" evidence="10">
    <location>
        <begin position="30"/>
        <end position="158"/>
    </location>
</feature>
<dbReference type="RefSeq" id="WP_073007178.1">
    <property type="nucleotide sequence ID" value="NZ_FRBW01000001.1"/>
</dbReference>
<keyword evidence="3" id="KW-1003">Cell membrane</keyword>
<feature type="transmembrane region" description="Helical" evidence="9">
    <location>
        <begin position="54"/>
        <end position="72"/>
    </location>
</feature>
<keyword evidence="7 9" id="KW-0472">Membrane</keyword>
<evidence type="ECO:0000256" key="1">
    <source>
        <dbReference type="ARBA" id="ARBA00004429"/>
    </source>
</evidence>
<dbReference type="InterPro" id="IPR055348">
    <property type="entry name" value="DctQ"/>
</dbReference>
<dbReference type="EMBL" id="FRBW01000001">
    <property type="protein sequence ID" value="SHL20767.1"/>
    <property type="molecule type" value="Genomic_DNA"/>
</dbReference>